<comment type="similarity">
    <text evidence="1">Belongs to the ARG7 family.</text>
</comment>
<reference evidence="2 3" key="1">
    <citation type="submission" date="2018-02" db="EMBL/GenBank/DDBJ databases">
        <title>Draft genome of wild Prunus yedoensis var. nudiflora.</title>
        <authorList>
            <person name="Baek S."/>
            <person name="Kim J.-H."/>
            <person name="Choi K."/>
            <person name="Kim G.-B."/>
            <person name="Cho A."/>
            <person name="Jang H."/>
            <person name="Shin C.-H."/>
            <person name="Yu H.-J."/>
            <person name="Mun J.-H."/>
        </authorList>
    </citation>
    <scope>NUCLEOTIDE SEQUENCE [LARGE SCALE GENOMIC DNA]</scope>
    <source>
        <strain evidence="3">cv. Jeju island</strain>
        <tissue evidence="2">Leaf</tissue>
    </source>
</reference>
<dbReference type="PANTHER" id="PTHR31374">
    <property type="entry name" value="AUXIN-INDUCED PROTEIN-LIKE-RELATED"/>
    <property type="match status" value="1"/>
</dbReference>
<gene>
    <name evidence="2" type="ORF">Pyn_20851</name>
</gene>
<dbReference type="GO" id="GO:0009733">
    <property type="term" value="P:response to auxin"/>
    <property type="evidence" value="ECO:0007669"/>
    <property type="project" value="InterPro"/>
</dbReference>
<keyword evidence="3" id="KW-1185">Reference proteome</keyword>
<dbReference type="Pfam" id="PF02519">
    <property type="entry name" value="Auxin_inducible"/>
    <property type="match status" value="1"/>
</dbReference>
<dbReference type="STRING" id="2094558.A0A314ZFN6"/>
<dbReference type="InterPro" id="IPR003676">
    <property type="entry name" value="SAUR_fam"/>
</dbReference>
<proteinExistence type="inferred from homology"/>
<evidence type="ECO:0000313" key="3">
    <source>
        <dbReference type="Proteomes" id="UP000250321"/>
    </source>
</evidence>
<comment type="caution">
    <text evidence="2">The sequence shown here is derived from an EMBL/GenBank/DDBJ whole genome shotgun (WGS) entry which is preliminary data.</text>
</comment>
<organism evidence="2 3">
    <name type="scientific">Prunus yedoensis var. nudiflora</name>
    <dbReference type="NCBI Taxonomy" id="2094558"/>
    <lineage>
        <taxon>Eukaryota</taxon>
        <taxon>Viridiplantae</taxon>
        <taxon>Streptophyta</taxon>
        <taxon>Embryophyta</taxon>
        <taxon>Tracheophyta</taxon>
        <taxon>Spermatophyta</taxon>
        <taxon>Magnoliopsida</taxon>
        <taxon>eudicotyledons</taxon>
        <taxon>Gunneridae</taxon>
        <taxon>Pentapetalae</taxon>
        <taxon>rosids</taxon>
        <taxon>fabids</taxon>
        <taxon>Rosales</taxon>
        <taxon>Rosaceae</taxon>
        <taxon>Amygdaloideae</taxon>
        <taxon>Amygdaleae</taxon>
        <taxon>Prunus</taxon>
    </lineage>
</organism>
<dbReference type="PANTHER" id="PTHR31374:SF199">
    <property type="entry name" value="SMALL AUXIN-UP RNA-RELATED"/>
    <property type="match status" value="1"/>
</dbReference>
<name>A0A314ZFN6_PRUYE</name>
<evidence type="ECO:0000313" key="2">
    <source>
        <dbReference type="EMBL" id="PQQ17213.1"/>
    </source>
</evidence>
<dbReference type="AlphaFoldDB" id="A0A314ZFN6"/>
<dbReference type="OrthoDB" id="660486at2759"/>
<protein>
    <submittedName>
        <fullName evidence="2">Uncharacterized protein</fullName>
    </submittedName>
</protein>
<dbReference type="Proteomes" id="UP000250321">
    <property type="component" value="Unassembled WGS sequence"/>
</dbReference>
<evidence type="ECO:0000256" key="1">
    <source>
        <dbReference type="ARBA" id="ARBA00006974"/>
    </source>
</evidence>
<sequence length="175" mass="19783">MDVIKGKWRKNLIAKAWRRCSLQRESSNKGFKLSSLTKSKSWHCSFGNRKKSKGQVAPNGCFSVYVGPQRQRFAVKTEFANHPLFKMLLDDAEMEYGYNWEGPILLPCDVDLFVKVLTEMESSEEDVGTPNCGFVNYGSLILCSPARHLSSSINNGYGGAYRLLSPSRMLKINQF</sequence>
<accession>A0A314ZFN6</accession>
<dbReference type="EMBL" id="PJQY01000161">
    <property type="protein sequence ID" value="PQQ17213.1"/>
    <property type="molecule type" value="Genomic_DNA"/>
</dbReference>